<proteinExistence type="inferred from homology"/>
<comment type="caution">
    <text evidence="6">The sequence shown here is derived from an EMBL/GenBank/DDBJ whole genome shotgun (WGS) entry which is preliminary data.</text>
</comment>
<reference evidence="6" key="1">
    <citation type="journal article" date="2020" name="New Phytol.">
        <title>Comparative genomics reveals dynamic genome evolution in host specialist ectomycorrhizal fungi.</title>
        <authorList>
            <person name="Lofgren L.A."/>
            <person name="Nguyen N.H."/>
            <person name="Vilgalys R."/>
            <person name="Ruytinx J."/>
            <person name="Liao H.L."/>
            <person name="Branco S."/>
            <person name="Kuo A."/>
            <person name="LaButti K."/>
            <person name="Lipzen A."/>
            <person name="Andreopoulos W."/>
            <person name="Pangilinan J."/>
            <person name="Riley R."/>
            <person name="Hundley H."/>
            <person name="Na H."/>
            <person name="Barry K."/>
            <person name="Grigoriev I.V."/>
            <person name="Stajich J.E."/>
            <person name="Kennedy P.G."/>
        </authorList>
    </citation>
    <scope>NUCLEOTIDE SEQUENCE</scope>
    <source>
        <strain evidence="6">DOB743</strain>
    </source>
</reference>
<keyword evidence="2" id="KW-0547">Nucleotide-binding</keyword>
<organism evidence="6 7">
    <name type="scientific">Suillus placidus</name>
    <dbReference type="NCBI Taxonomy" id="48579"/>
    <lineage>
        <taxon>Eukaryota</taxon>
        <taxon>Fungi</taxon>
        <taxon>Dikarya</taxon>
        <taxon>Basidiomycota</taxon>
        <taxon>Agaricomycotina</taxon>
        <taxon>Agaricomycetes</taxon>
        <taxon>Agaricomycetidae</taxon>
        <taxon>Boletales</taxon>
        <taxon>Suillineae</taxon>
        <taxon>Suillaceae</taxon>
        <taxon>Suillus</taxon>
    </lineage>
</organism>
<dbReference type="GO" id="GO:0005525">
    <property type="term" value="F:GTP binding"/>
    <property type="evidence" value="ECO:0007669"/>
    <property type="project" value="UniProtKB-KW"/>
</dbReference>
<dbReference type="PROSITE" id="PS51716">
    <property type="entry name" value="G_IRG"/>
    <property type="match status" value="1"/>
</dbReference>
<evidence type="ECO:0000256" key="1">
    <source>
        <dbReference type="ARBA" id="ARBA00005429"/>
    </source>
</evidence>
<evidence type="ECO:0000313" key="7">
    <source>
        <dbReference type="Proteomes" id="UP000714275"/>
    </source>
</evidence>
<keyword evidence="7" id="KW-1185">Reference proteome</keyword>
<dbReference type="EMBL" id="JABBWD010000064">
    <property type="protein sequence ID" value="KAG1770556.1"/>
    <property type="molecule type" value="Genomic_DNA"/>
</dbReference>
<dbReference type="PANTHER" id="PTHR32341">
    <property type="entry name" value="INTERFERON-INDUCIBLE GTPASE"/>
    <property type="match status" value="1"/>
</dbReference>
<dbReference type="InterPro" id="IPR030385">
    <property type="entry name" value="G_IRG_dom"/>
</dbReference>
<gene>
    <name evidence="6" type="ORF">EV702DRAFT_919889</name>
</gene>
<dbReference type="PANTHER" id="PTHR32341:SF10">
    <property type="entry name" value="INTERFERON-INDUCIBLE GTPASE 5"/>
    <property type="match status" value="1"/>
</dbReference>
<dbReference type="InterPro" id="IPR007743">
    <property type="entry name" value="Immunity-related_GTPase-like"/>
</dbReference>
<sequence>PSEEDIVWMKAAYRYSPGFLHLAVIGFSGGGKSSFINAVRGLSNNGPIAAPTGIVKTTDAVTRYTDPRPDSQIFWYDVPGAGTRNVPDWQYFNNLGLFIFDCIIVLVDNHFLDSDLAILRACEQFTNIEVFVARSKSDQHINNMALDRMPRGFDPCHADDEARSRFQQIKSETRRKFIDETRHDVQANLESNNISPKKVYIVCRDAMHSVWNNSPSPMAIDEEELQNDVAEFVRRR</sequence>
<keyword evidence="4" id="KW-0342">GTP-binding</keyword>
<dbReference type="Gene3D" id="3.40.50.300">
    <property type="entry name" value="P-loop containing nucleotide triphosphate hydrolases"/>
    <property type="match status" value="1"/>
</dbReference>
<evidence type="ECO:0000256" key="3">
    <source>
        <dbReference type="ARBA" id="ARBA00022801"/>
    </source>
</evidence>
<dbReference type="GO" id="GO:0016787">
    <property type="term" value="F:hydrolase activity"/>
    <property type="evidence" value="ECO:0007669"/>
    <property type="project" value="UniProtKB-KW"/>
</dbReference>
<keyword evidence="3 6" id="KW-0378">Hydrolase</keyword>
<name>A0A9P7CZ17_9AGAM</name>
<dbReference type="OrthoDB" id="422720at2759"/>
<feature type="domain" description="IRG-type G" evidence="5">
    <location>
        <begin position="18"/>
        <end position="224"/>
    </location>
</feature>
<dbReference type="Pfam" id="PF05049">
    <property type="entry name" value="IIGP"/>
    <property type="match status" value="1"/>
</dbReference>
<dbReference type="InterPro" id="IPR027417">
    <property type="entry name" value="P-loop_NTPase"/>
</dbReference>
<dbReference type="AlphaFoldDB" id="A0A9P7CZ17"/>
<evidence type="ECO:0000256" key="4">
    <source>
        <dbReference type="ARBA" id="ARBA00023134"/>
    </source>
</evidence>
<protein>
    <submittedName>
        <fullName evidence="6">P-loop containing nucleoside triphosphate hydrolase protein</fullName>
    </submittedName>
</protein>
<dbReference type="SUPFAM" id="SSF52540">
    <property type="entry name" value="P-loop containing nucleoside triphosphate hydrolases"/>
    <property type="match status" value="1"/>
</dbReference>
<dbReference type="GO" id="GO:0016020">
    <property type="term" value="C:membrane"/>
    <property type="evidence" value="ECO:0007669"/>
    <property type="project" value="InterPro"/>
</dbReference>
<feature type="non-terminal residue" evidence="6">
    <location>
        <position position="236"/>
    </location>
</feature>
<evidence type="ECO:0000259" key="5">
    <source>
        <dbReference type="PROSITE" id="PS51716"/>
    </source>
</evidence>
<dbReference type="InterPro" id="IPR051515">
    <property type="entry name" value="IRG"/>
</dbReference>
<feature type="non-terminal residue" evidence="6">
    <location>
        <position position="1"/>
    </location>
</feature>
<comment type="similarity">
    <text evidence="1">Belongs to the TRAFAC class dynamin-like GTPase superfamily. IRG family.</text>
</comment>
<evidence type="ECO:0000256" key="2">
    <source>
        <dbReference type="ARBA" id="ARBA00022741"/>
    </source>
</evidence>
<dbReference type="Proteomes" id="UP000714275">
    <property type="component" value="Unassembled WGS sequence"/>
</dbReference>
<accession>A0A9P7CZ17</accession>
<evidence type="ECO:0000313" key="6">
    <source>
        <dbReference type="EMBL" id="KAG1770556.1"/>
    </source>
</evidence>